<dbReference type="PANTHER" id="PTHR36437:SF2">
    <property type="entry name" value="GLYOXALASE_BLEOMYCIN RESISTANCE PROTEIN_DIOXYGENASE"/>
    <property type="match status" value="1"/>
</dbReference>
<dbReference type="RefSeq" id="WP_262950961.1">
    <property type="nucleotide sequence ID" value="NZ_AP028127.1"/>
</dbReference>
<dbReference type="SUPFAM" id="SSF54593">
    <property type="entry name" value="Glyoxalase/Bleomycin resistance protein/Dihydroxybiphenyl dioxygenase"/>
    <property type="match status" value="1"/>
</dbReference>
<evidence type="ECO:0000313" key="2">
    <source>
        <dbReference type="EMBL" id="BEH90202.1"/>
    </source>
</evidence>
<dbReference type="InterPro" id="IPR004360">
    <property type="entry name" value="Glyas_Fos-R_dOase_dom"/>
</dbReference>
<name>A0ABN6Z8Q7_9FIRM</name>
<sequence>MVNYIAKVTIYVNNQEEAKQFWTEKMGFVCHEQPMGPHFKWMEVRPKEAEKTSFVIYEKELMLKQNPKANVSHPNVILSTTDIEGAYQQLQANGVKVGELQIMPYGKMFTFEDQDHNIYLLREDQ</sequence>
<dbReference type="EMBL" id="AP028127">
    <property type="protein sequence ID" value="BEH90202.1"/>
    <property type="molecule type" value="Genomic_DNA"/>
</dbReference>
<evidence type="ECO:0000259" key="1">
    <source>
        <dbReference type="PROSITE" id="PS51819"/>
    </source>
</evidence>
<protein>
    <submittedName>
        <fullName evidence="2">Glyoxalase</fullName>
    </submittedName>
</protein>
<dbReference type="Pfam" id="PF00903">
    <property type="entry name" value="Glyoxalase"/>
    <property type="match status" value="1"/>
</dbReference>
<evidence type="ECO:0000313" key="3">
    <source>
        <dbReference type="Proteomes" id="UP001432099"/>
    </source>
</evidence>
<dbReference type="Gene3D" id="3.10.180.10">
    <property type="entry name" value="2,3-Dihydroxybiphenyl 1,2-Dioxygenase, domain 1"/>
    <property type="match status" value="1"/>
</dbReference>
<gene>
    <name evidence="2" type="ORF">T23_03040</name>
</gene>
<reference evidence="2" key="1">
    <citation type="journal article" date="2024" name="Int. J. Syst. Evol. Microbiol.">
        <title>Turicibacter faecis sp. nov., isolated from faeces of heart failure mouse model.</title>
        <authorList>
            <person name="Imamura Y."/>
            <person name="Motooka D."/>
            <person name="Nakajima Y."/>
            <person name="Ito S."/>
            <person name="Kitakaze M."/>
            <person name="Iida T."/>
            <person name="Nakamura S."/>
        </authorList>
    </citation>
    <scope>NUCLEOTIDE SEQUENCE</scope>
    <source>
        <strain evidence="2">TC023</strain>
    </source>
</reference>
<dbReference type="InterPro" id="IPR029068">
    <property type="entry name" value="Glyas_Bleomycin-R_OHBP_Dase"/>
</dbReference>
<dbReference type="Proteomes" id="UP001432099">
    <property type="component" value="Chromosome"/>
</dbReference>
<proteinExistence type="predicted"/>
<dbReference type="PANTHER" id="PTHR36437">
    <property type="entry name" value="GLYOXALASE/BLEOMYCIN RESISTANCE PROTEIN/DIOXYGENASE"/>
    <property type="match status" value="1"/>
</dbReference>
<dbReference type="PROSITE" id="PS51819">
    <property type="entry name" value="VOC"/>
    <property type="match status" value="1"/>
</dbReference>
<accession>A0ABN6Z8Q7</accession>
<feature type="domain" description="VOC" evidence="1">
    <location>
        <begin position="4"/>
        <end position="124"/>
    </location>
</feature>
<dbReference type="InterPro" id="IPR037523">
    <property type="entry name" value="VOC_core"/>
</dbReference>
<organism evidence="2 3">
    <name type="scientific">Turicibacter faecis</name>
    <dbReference type="NCBI Taxonomy" id="2963365"/>
    <lineage>
        <taxon>Bacteria</taxon>
        <taxon>Bacillati</taxon>
        <taxon>Bacillota</taxon>
        <taxon>Erysipelotrichia</taxon>
        <taxon>Erysipelotrichales</taxon>
        <taxon>Turicibacteraceae</taxon>
        <taxon>Turicibacter</taxon>
    </lineage>
</organism>
<keyword evidence="3" id="KW-1185">Reference proteome</keyword>